<dbReference type="Gene3D" id="3.40.50.980">
    <property type="match status" value="1"/>
</dbReference>
<evidence type="ECO:0000256" key="2">
    <source>
        <dbReference type="ARBA" id="ARBA00023140"/>
    </source>
</evidence>
<reference evidence="4" key="1">
    <citation type="submission" date="2020-07" db="EMBL/GenBank/DDBJ databases">
        <title>The High-quality genome of the commercially important snow crab, Chionoecetes opilio.</title>
        <authorList>
            <person name="Jeong J.-H."/>
            <person name="Ryu S."/>
        </authorList>
    </citation>
    <scope>NUCLEOTIDE SEQUENCE</scope>
    <source>
        <strain evidence="4">MADBK_172401_WGS</strain>
        <tissue evidence="4">Digestive gland</tissue>
    </source>
</reference>
<dbReference type="OrthoDB" id="10253869at2759"/>
<name>A0A8J5D178_CHIOP</name>
<keyword evidence="2" id="KW-0576">Peroxisome</keyword>
<dbReference type="GO" id="GO:0016405">
    <property type="term" value="F:CoA-ligase activity"/>
    <property type="evidence" value="ECO:0007669"/>
    <property type="project" value="TreeGrafter"/>
</dbReference>
<comment type="subcellular location">
    <subcellularLocation>
        <location evidence="1">Peroxisome</location>
    </subcellularLocation>
</comment>
<dbReference type="SUPFAM" id="SSF56801">
    <property type="entry name" value="Acetyl-CoA synthetase-like"/>
    <property type="match status" value="1"/>
</dbReference>
<dbReference type="GO" id="GO:0005777">
    <property type="term" value="C:peroxisome"/>
    <property type="evidence" value="ECO:0007669"/>
    <property type="project" value="UniProtKB-SubCell"/>
</dbReference>
<feature type="domain" description="AMP-dependent synthetase/ligase" evidence="3">
    <location>
        <begin position="80"/>
        <end position="265"/>
    </location>
</feature>
<keyword evidence="5" id="KW-1185">Reference proteome</keyword>
<evidence type="ECO:0000313" key="5">
    <source>
        <dbReference type="Proteomes" id="UP000770661"/>
    </source>
</evidence>
<accession>A0A8J5D178</accession>
<dbReference type="InterPro" id="IPR000873">
    <property type="entry name" value="AMP-dep_synth/lig_dom"/>
</dbReference>
<organism evidence="4 5">
    <name type="scientific">Chionoecetes opilio</name>
    <name type="common">Atlantic snow crab</name>
    <name type="synonym">Cancer opilio</name>
    <dbReference type="NCBI Taxonomy" id="41210"/>
    <lineage>
        <taxon>Eukaryota</taxon>
        <taxon>Metazoa</taxon>
        <taxon>Ecdysozoa</taxon>
        <taxon>Arthropoda</taxon>
        <taxon>Crustacea</taxon>
        <taxon>Multicrustacea</taxon>
        <taxon>Malacostraca</taxon>
        <taxon>Eumalacostraca</taxon>
        <taxon>Eucarida</taxon>
        <taxon>Decapoda</taxon>
        <taxon>Pleocyemata</taxon>
        <taxon>Brachyura</taxon>
        <taxon>Eubrachyura</taxon>
        <taxon>Majoidea</taxon>
        <taxon>Majidae</taxon>
        <taxon>Chionoecetes</taxon>
    </lineage>
</organism>
<proteinExistence type="predicted"/>
<sequence length="285" mass="29761">MERACARLVGRLALRRRLGLGVWQASSGVQPGSSAGPWRGTVAAGGGGWRDVSGSAQHIVSSPVPDIPLPSGNAAAYVLENWKQWSNKTALECAVSGRSYTYAQVVDAAARWGGCLTALGLRKGDTLAVMMLNCPEYPLVVLGAIAVGVPVTVINSAYTSEEVCRHLRDSDASLVVHDDATEKVVEAAISLLQKPLRRITNTDASPPAGVPSLRSLLQDSSLPLADPVEVIGTETALIPYSSGTTGNPKGVDVPHKALTSNVAIFSHPSFYSAKASTGTHAARTL</sequence>
<dbReference type="Pfam" id="PF00501">
    <property type="entry name" value="AMP-binding"/>
    <property type="match status" value="1"/>
</dbReference>
<evidence type="ECO:0000259" key="3">
    <source>
        <dbReference type="Pfam" id="PF00501"/>
    </source>
</evidence>
<comment type="caution">
    <text evidence="4">The sequence shown here is derived from an EMBL/GenBank/DDBJ whole genome shotgun (WGS) entry which is preliminary data.</text>
</comment>
<dbReference type="InterPro" id="IPR020845">
    <property type="entry name" value="AMP-binding_CS"/>
</dbReference>
<dbReference type="PANTHER" id="PTHR24096">
    <property type="entry name" value="LONG-CHAIN-FATTY-ACID--COA LIGASE"/>
    <property type="match status" value="1"/>
</dbReference>
<gene>
    <name evidence="4" type="primary">4CL3_1</name>
    <name evidence="4" type="ORF">GWK47_031323</name>
</gene>
<keyword evidence="4" id="KW-0436">Ligase</keyword>
<dbReference type="Proteomes" id="UP000770661">
    <property type="component" value="Unassembled WGS sequence"/>
</dbReference>
<dbReference type="AlphaFoldDB" id="A0A8J5D178"/>
<dbReference type="PROSITE" id="PS00455">
    <property type="entry name" value="AMP_BINDING"/>
    <property type="match status" value="1"/>
</dbReference>
<evidence type="ECO:0000256" key="1">
    <source>
        <dbReference type="ARBA" id="ARBA00004275"/>
    </source>
</evidence>
<dbReference type="PANTHER" id="PTHR24096:SF422">
    <property type="entry name" value="BCDNA.GH02901"/>
    <property type="match status" value="1"/>
</dbReference>
<protein>
    <submittedName>
        <fullName evidence="4">4-coumarate--CoA ligase 3</fullName>
    </submittedName>
</protein>
<evidence type="ECO:0000313" key="4">
    <source>
        <dbReference type="EMBL" id="KAG0728974.1"/>
    </source>
</evidence>
<dbReference type="EMBL" id="JACEEZ010001616">
    <property type="protein sequence ID" value="KAG0728974.1"/>
    <property type="molecule type" value="Genomic_DNA"/>
</dbReference>